<dbReference type="NCBIfam" id="TIGR02432">
    <property type="entry name" value="lysidine_TilS_N"/>
    <property type="match status" value="1"/>
</dbReference>
<evidence type="ECO:0000259" key="8">
    <source>
        <dbReference type="Pfam" id="PF01171"/>
    </source>
</evidence>
<evidence type="ECO:0000313" key="10">
    <source>
        <dbReference type="EMBL" id="KAA1418035.1"/>
    </source>
</evidence>
<accession>A0A5Q6S213</accession>
<feature type="binding site" evidence="7">
    <location>
        <begin position="40"/>
        <end position="45"/>
    </location>
    <ligand>
        <name>ATP</name>
        <dbReference type="ChEBI" id="CHEBI:30616"/>
    </ligand>
</feature>
<dbReference type="HAMAP" id="MF_01161">
    <property type="entry name" value="tRNA_Ile_lys_synt"/>
    <property type="match status" value="1"/>
</dbReference>
<evidence type="ECO:0000256" key="1">
    <source>
        <dbReference type="ARBA" id="ARBA00022490"/>
    </source>
</evidence>
<dbReference type="PANTHER" id="PTHR43033">
    <property type="entry name" value="TRNA(ILE)-LYSIDINE SYNTHASE-RELATED"/>
    <property type="match status" value="1"/>
</dbReference>
<dbReference type="EMBL" id="VDFQ02000001">
    <property type="protein sequence ID" value="KAA1424410.1"/>
    <property type="molecule type" value="Genomic_DNA"/>
</dbReference>
<reference evidence="11 12" key="1">
    <citation type="submission" date="2019-09" db="EMBL/GenBank/DDBJ databases">
        <title>Mumia zhuanghuii sp. nov. isolated from the intestinal contents of plateau pika (Ochotona curzoniae) in the Qinghai-Tibet plateau of China.</title>
        <authorList>
            <person name="Tian Z."/>
        </authorList>
    </citation>
    <scope>NUCLEOTIDE SEQUENCE [LARGE SCALE GENOMIC DNA]</scope>
    <source>
        <strain evidence="12">350</strain>
        <strain evidence="11">Z350</strain>
    </source>
</reference>
<name>A0A5Q6S213_9ACTN</name>
<keyword evidence="3 7" id="KW-0819">tRNA processing</keyword>
<dbReference type="InterPro" id="IPR011063">
    <property type="entry name" value="TilS/TtcA_N"/>
</dbReference>
<dbReference type="InterPro" id="IPR015262">
    <property type="entry name" value="tRNA_Ile_lys_synt_subst-bd"/>
</dbReference>
<evidence type="ECO:0000256" key="2">
    <source>
        <dbReference type="ARBA" id="ARBA00022598"/>
    </source>
</evidence>
<dbReference type="InterPro" id="IPR012094">
    <property type="entry name" value="tRNA_Ile_lys_synt"/>
</dbReference>
<comment type="catalytic activity">
    <reaction evidence="6 7">
        <text>cytidine(34) in tRNA(Ile2) + L-lysine + ATP = lysidine(34) in tRNA(Ile2) + AMP + diphosphate + H(+)</text>
        <dbReference type="Rhea" id="RHEA:43744"/>
        <dbReference type="Rhea" id="RHEA-COMP:10625"/>
        <dbReference type="Rhea" id="RHEA-COMP:10670"/>
        <dbReference type="ChEBI" id="CHEBI:15378"/>
        <dbReference type="ChEBI" id="CHEBI:30616"/>
        <dbReference type="ChEBI" id="CHEBI:32551"/>
        <dbReference type="ChEBI" id="CHEBI:33019"/>
        <dbReference type="ChEBI" id="CHEBI:82748"/>
        <dbReference type="ChEBI" id="CHEBI:83665"/>
        <dbReference type="ChEBI" id="CHEBI:456215"/>
        <dbReference type="EC" id="6.3.4.19"/>
    </reaction>
</comment>
<evidence type="ECO:0000256" key="4">
    <source>
        <dbReference type="ARBA" id="ARBA00022741"/>
    </source>
</evidence>
<evidence type="ECO:0000256" key="7">
    <source>
        <dbReference type="HAMAP-Rule" id="MF_01161"/>
    </source>
</evidence>
<dbReference type="SUPFAM" id="SSF52402">
    <property type="entry name" value="Adenine nucleotide alpha hydrolases-like"/>
    <property type="match status" value="1"/>
</dbReference>
<sequence>MDGSATTDGPLDPAVARGRRAVADALDDLPAGSSVAVAVSGGADSLALAALTAYVGARRDLRVRALVVDHGLQDTSAEVAATAADAVRDGLGVHADVVRVAVGTAGGPEAAARAARHDALAAYAEEHGCAAVLLGHTRDDQAETVLLGLARGSGARSLSGIAPRDGRLRRPLLGLTRAETEAVCRASGLAWWEDPHNTDPRYARVRVRRDLLPGLEDALGPGVGAALARSADLLRDDADLLDELAATAYRESTRADGSLDVDHLLGLPRALRTRVLRAAALAAGSPATDLSAAHVTEIDRLVTRWRGQGGPALPGGLTVVRAGPSLVFGRASTRR</sequence>
<comment type="subcellular location">
    <subcellularLocation>
        <location evidence="7">Cytoplasm</location>
    </subcellularLocation>
</comment>
<dbReference type="PANTHER" id="PTHR43033:SF1">
    <property type="entry name" value="TRNA(ILE)-LYSIDINE SYNTHASE-RELATED"/>
    <property type="match status" value="1"/>
</dbReference>
<dbReference type="Gene3D" id="3.40.50.620">
    <property type="entry name" value="HUPs"/>
    <property type="match status" value="1"/>
</dbReference>
<dbReference type="AlphaFoldDB" id="A0A5Q6S213"/>
<dbReference type="CDD" id="cd01992">
    <property type="entry name" value="TilS_N"/>
    <property type="match status" value="1"/>
</dbReference>
<keyword evidence="4 7" id="KW-0547">Nucleotide-binding</keyword>
<evidence type="ECO:0000259" key="9">
    <source>
        <dbReference type="Pfam" id="PF09179"/>
    </source>
</evidence>
<dbReference type="GO" id="GO:0005524">
    <property type="term" value="F:ATP binding"/>
    <property type="evidence" value="ECO:0007669"/>
    <property type="project" value="UniProtKB-UniRule"/>
</dbReference>
<dbReference type="Pfam" id="PF01171">
    <property type="entry name" value="ATP_bind_3"/>
    <property type="match status" value="1"/>
</dbReference>
<keyword evidence="1 7" id="KW-0963">Cytoplasm</keyword>
<evidence type="ECO:0000313" key="11">
    <source>
        <dbReference type="EMBL" id="KAA1424410.1"/>
    </source>
</evidence>
<dbReference type="GO" id="GO:0006400">
    <property type="term" value="P:tRNA modification"/>
    <property type="evidence" value="ECO:0007669"/>
    <property type="project" value="UniProtKB-UniRule"/>
</dbReference>
<keyword evidence="5 7" id="KW-0067">ATP-binding</keyword>
<gene>
    <name evidence="7 11" type="primary">tilS</name>
    <name evidence="11" type="ORF">FE697_000280</name>
    <name evidence="10" type="ORF">FE697_021610</name>
</gene>
<dbReference type="GO" id="GO:0005737">
    <property type="term" value="C:cytoplasm"/>
    <property type="evidence" value="ECO:0007669"/>
    <property type="project" value="UniProtKB-SubCell"/>
</dbReference>
<dbReference type="Pfam" id="PF09179">
    <property type="entry name" value="TilS"/>
    <property type="match status" value="1"/>
</dbReference>
<comment type="caution">
    <text evidence="11">The sequence shown here is derived from an EMBL/GenBank/DDBJ whole genome shotgun (WGS) entry which is preliminary data.</text>
</comment>
<dbReference type="InterPro" id="IPR012795">
    <property type="entry name" value="tRNA_Ile_lys_synt_N"/>
</dbReference>
<dbReference type="Gene3D" id="1.20.59.20">
    <property type="match status" value="1"/>
</dbReference>
<feature type="domain" description="tRNA(Ile)-lysidine synthase substrate-binding" evidence="9">
    <location>
        <begin position="259"/>
        <end position="321"/>
    </location>
</feature>
<dbReference type="GO" id="GO:0032267">
    <property type="term" value="F:tRNA(Ile)-lysidine synthase activity"/>
    <property type="evidence" value="ECO:0007669"/>
    <property type="project" value="UniProtKB-EC"/>
</dbReference>
<comment type="domain">
    <text evidence="7">The N-terminal region contains the highly conserved SGGXDS motif, predicted to be a P-loop motif involved in ATP binding.</text>
</comment>
<evidence type="ECO:0000256" key="5">
    <source>
        <dbReference type="ARBA" id="ARBA00022840"/>
    </source>
</evidence>
<comment type="function">
    <text evidence="7">Ligates lysine onto the cytidine present at position 34 of the AUA codon-specific tRNA(Ile) that contains the anticodon CAU, in an ATP-dependent manner. Cytidine is converted to lysidine, thus changing the amino acid specificity of the tRNA from methionine to isoleucine.</text>
</comment>
<keyword evidence="2 7" id="KW-0436">Ligase</keyword>
<dbReference type="EMBL" id="VDFQ02000008">
    <property type="protein sequence ID" value="KAA1418035.1"/>
    <property type="molecule type" value="Genomic_DNA"/>
</dbReference>
<feature type="domain" description="tRNA(Ile)-lysidine/2-thiocytidine synthase N-terminal" evidence="8">
    <location>
        <begin position="35"/>
        <end position="209"/>
    </location>
</feature>
<proteinExistence type="inferred from homology"/>
<dbReference type="Proteomes" id="UP000307768">
    <property type="component" value="Unassembled WGS sequence"/>
</dbReference>
<evidence type="ECO:0000256" key="6">
    <source>
        <dbReference type="ARBA" id="ARBA00048539"/>
    </source>
</evidence>
<evidence type="ECO:0000313" key="12">
    <source>
        <dbReference type="Proteomes" id="UP000307768"/>
    </source>
</evidence>
<dbReference type="OrthoDB" id="5244702at2"/>
<dbReference type="EC" id="6.3.4.19" evidence="7"/>
<evidence type="ECO:0000256" key="3">
    <source>
        <dbReference type="ARBA" id="ARBA00022694"/>
    </source>
</evidence>
<dbReference type="InterPro" id="IPR014729">
    <property type="entry name" value="Rossmann-like_a/b/a_fold"/>
</dbReference>
<dbReference type="SUPFAM" id="SSF82829">
    <property type="entry name" value="MesJ substrate recognition domain-like"/>
    <property type="match status" value="1"/>
</dbReference>
<protein>
    <recommendedName>
        <fullName evidence="7">tRNA(Ile)-lysidine synthase</fullName>
        <ecNumber evidence="7">6.3.4.19</ecNumber>
    </recommendedName>
    <alternativeName>
        <fullName evidence="7">tRNA(Ile)-2-lysyl-cytidine synthase</fullName>
    </alternativeName>
    <alternativeName>
        <fullName evidence="7">tRNA(Ile)-lysidine synthetase</fullName>
    </alternativeName>
</protein>
<organism evidence="11 12">
    <name type="scientific">Mumia zhuanghuii</name>
    <dbReference type="NCBI Taxonomy" id="2585211"/>
    <lineage>
        <taxon>Bacteria</taxon>
        <taxon>Bacillati</taxon>
        <taxon>Actinomycetota</taxon>
        <taxon>Actinomycetes</taxon>
        <taxon>Propionibacteriales</taxon>
        <taxon>Nocardioidaceae</taxon>
        <taxon>Mumia</taxon>
    </lineage>
</organism>
<comment type="similarity">
    <text evidence="7">Belongs to the tRNA(Ile)-lysidine synthase family.</text>
</comment>
<dbReference type="RefSeq" id="WP_149767199.1">
    <property type="nucleotide sequence ID" value="NZ_VDFQ02000001.1"/>
</dbReference>